<evidence type="ECO:0000313" key="4">
    <source>
        <dbReference type="Proteomes" id="UP001174694"/>
    </source>
</evidence>
<dbReference type="GO" id="GO:0005524">
    <property type="term" value="F:ATP binding"/>
    <property type="evidence" value="ECO:0007669"/>
    <property type="project" value="InterPro"/>
</dbReference>
<proteinExistence type="predicted"/>
<dbReference type="GO" id="GO:0004672">
    <property type="term" value="F:protein kinase activity"/>
    <property type="evidence" value="ECO:0007669"/>
    <property type="project" value="InterPro"/>
</dbReference>
<dbReference type="InterPro" id="IPR000719">
    <property type="entry name" value="Prot_kinase_dom"/>
</dbReference>
<feature type="region of interest" description="Disordered" evidence="1">
    <location>
        <begin position="1"/>
        <end position="28"/>
    </location>
</feature>
<organism evidence="3 4">
    <name type="scientific">Pleurostoma richardsiae</name>
    <dbReference type="NCBI Taxonomy" id="41990"/>
    <lineage>
        <taxon>Eukaryota</taxon>
        <taxon>Fungi</taxon>
        <taxon>Dikarya</taxon>
        <taxon>Ascomycota</taxon>
        <taxon>Pezizomycotina</taxon>
        <taxon>Sordariomycetes</taxon>
        <taxon>Sordariomycetidae</taxon>
        <taxon>Calosphaeriales</taxon>
        <taxon>Pleurostomataceae</taxon>
        <taxon>Pleurostoma</taxon>
    </lineage>
</organism>
<protein>
    <recommendedName>
        <fullName evidence="2">Protein kinase domain-containing protein</fullName>
    </recommendedName>
</protein>
<dbReference type="Gene3D" id="1.10.510.10">
    <property type="entry name" value="Transferase(Phosphotransferase) domain 1"/>
    <property type="match status" value="1"/>
</dbReference>
<evidence type="ECO:0000259" key="2">
    <source>
        <dbReference type="PROSITE" id="PS50011"/>
    </source>
</evidence>
<dbReference type="Proteomes" id="UP001174694">
    <property type="component" value="Unassembled WGS sequence"/>
</dbReference>
<dbReference type="PROSITE" id="PS50011">
    <property type="entry name" value="PROTEIN_KINASE_DOM"/>
    <property type="match status" value="1"/>
</dbReference>
<evidence type="ECO:0000256" key="1">
    <source>
        <dbReference type="SAM" id="MobiDB-lite"/>
    </source>
</evidence>
<keyword evidence="4" id="KW-1185">Reference proteome</keyword>
<dbReference type="EMBL" id="JANBVO010000002">
    <property type="protein sequence ID" value="KAJ9156075.1"/>
    <property type="molecule type" value="Genomic_DNA"/>
</dbReference>
<evidence type="ECO:0000313" key="3">
    <source>
        <dbReference type="EMBL" id="KAJ9156075.1"/>
    </source>
</evidence>
<name>A0AA38S4F0_9PEZI</name>
<comment type="caution">
    <text evidence="3">The sequence shown here is derived from an EMBL/GenBank/DDBJ whole genome shotgun (WGS) entry which is preliminary data.</text>
</comment>
<gene>
    <name evidence="3" type="ORF">NKR23_g794</name>
</gene>
<feature type="domain" description="Protein kinase" evidence="2">
    <location>
        <begin position="16"/>
        <end position="313"/>
    </location>
</feature>
<accession>A0AA38S4F0</accession>
<reference evidence="3" key="1">
    <citation type="submission" date="2022-07" db="EMBL/GenBank/DDBJ databases">
        <title>Fungi with potential for degradation of polypropylene.</title>
        <authorList>
            <person name="Gostincar C."/>
        </authorList>
    </citation>
    <scope>NUCLEOTIDE SEQUENCE</scope>
    <source>
        <strain evidence="3">EXF-13308</strain>
    </source>
</reference>
<sequence length="336" mass="37705">MARFGRTGPQLRPQPGSHPRRLTSGVPGRTYEDHFRAEIGSIAVSQLDEDSLILIPTMDYGPDDPMEDDTDAQLFVSHTTDTTRVWKTTEVYEQIGEAHPRIISFIHRDPFTGFPILTKPSGPPLVSFLAEHRLEMYSDSSGPGTSSRVLPKFRPLIYQWALHLISGLSFVHSHSVVFGDLYTEVCWLSSPSLSLSLVGFLDAGYRSNARGVLYNGGSVRDEPFHPLHIPRHDSVVPAPKTDLFLWGCLVYELMTSRWPGEGEGRAPAAIRQMITGQQWPELQTEYLGDIVRKCWRYEYESAASLEGELIVFLNGEGWQVDADGLIGFQAERLFIK</sequence>
<dbReference type="AlphaFoldDB" id="A0AA38S4F0"/>
<dbReference type="InterPro" id="IPR011009">
    <property type="entry name" value="Kinase-like_dom_sf"/>
</dbReference>
<dbReference type="SUPFAM" id="SSF56112">
    <property type="entry name" value="Protein kinase-like (PK-like)"/>
    <property type="match status" value="1"/>
</dbReference>